<evidence type="ECO:0000313" key="4">
    <source>
        <dbReference type="Proteomes" id="UP000294834"/>
    </source>
</evidence>
<evidence type="ECO:0000313" key="2">
    <source>
        <dbReference type="EMBL" id="QJR74892.1"/>
    </source>
</evidence>
<reference evidence="1" key="3">
    <citation type="submission" date="2021-06" db="EMBL/GenBank/DDBJ databases">
        <title>Collection of gut derived symbiotic bacterial strains cultured from healthy donors.</title>
        <authorList>
            <person name="Lin H."/>
            <person name="Littmann E."/>
            <person name="Pamer E.G."/>
        </authorList>
    </citation>
    <scope>NUCLEOTIDE SEQUENCE</scope>
    <source>
        <strain evidence="1">MSK.5.10</strain>
    </source>
</reference>
<dbReference type="EMBL" id="CP046176">
    <property type="protein sequence ID" value="QJR74892.1"/>
    <property type="molecule type" value="Genomic_DNA"/>
</dbReference>
<evidence type="ECO:0000313" key="5">
    <source>
        <dbReference type="Proteomes" id="UP000500949"/>
    </source>
</evidence>
<proteinExistence type="predicted"/>
<dbReference type="Proteomes" id="UP000294834">
    <property type="component" value="Unassembled WGS sequence"/>
</dbReference>
<dbReference type="KEGG" id="bdh:GV66_05425"/>
<sequence>MRKINLLIVGLIAAFIVSCNQSGKKTETDSRATVKHLMVLSQKDTIQVLDLTNQFMTAVKEQRYADAAMMLHEMKADDPFAQPELLDNEQLKSVLQRLKAFPIYDYTISDCIFKEAFDNEVRCKVVLFPKTDKEDMRPNATTWYFKPVRYLGEWKLCFRSSAQGDRTFHSSAQ</sequence>
<dbReference type="EMBL" id="SLTX01000002">
    <property type="protein sequence ID" value="TDB03388.1"/>
    <property type="molecule type" value="Genomic_DNA"/>
</dbReference>
<reference evidence="3 4" key="1">
    <citation type="journal article" date="2019" name="Nat. Microbiol.">
        <title>Genomic variation and strain-specific functional adaptation in the human gut microbiome during early life.</title>
        <authorList>
            <person name="Vatanen T."/>
            <person name="Plichta D.R."/>
            <person name="Somani J."/>
            <person name="Munch P.C."/>
            <person name="Arthur T.D."/>
            <person name="Hall A.B."/>
            <person name="Rudolf S."/>
            <person name="Oakeley E.J."/>
            <person name="Ke X."/>
            <person name="Young R.A."/>
            <person name="Haiser H.J."/>
            <person name="Kolde R."/>
            <person name="Yassour M."/>
            <person name="Luopajarvi K."/>
            <person name="Siljander H."/>
            <person name="Virtanen S.M."/>
            <person name="Ilonen J."/>
            <person name="Uibo R."/>
            <person name="Tillmann V."/>
            <person name="Mokurov S."/>
            <person name="Dorshakova N."/>
            <person name="Porter J.A."/>
            <person name="McHardy A.C."/>
            <person name="Lahdesmaki H."/>
            <person name="Vlamakis H."/>
            <person name="Huttenhower C."/>
            <person name="Knip M."/>
            <person name="Xavier R.J."/>
        </authorList>
    </citation>
    <scope>NUCLEOTIDE SEQUENCE [LARGE SCALE GENOMIC DNA]</scope>
    <source>
        <strain evidence="3 4">RJX1052</strain>
    </source>
</reference>
<evidence type="ECO:0000313" key="3">
    <source>
        <dbReference type="EMBL" id="TDB03388.1"/>
    </source>
</evidence>
<gene>
    <name evidence="3" type="ORF">E1J06_19560</name>
    <name evidence="2" type="ORF">GKD17_00085</name>
    <name evidence="1" type="ORF">KSU80_08575</name>
</gene>
<reference evidence="2 5" key="2">
    <citation type="submission" date="2019-11" db="EMBL/GenBank/DDBJ databases">
        <title>Complete genome sequence of Bacteroides dorei DSM 17855.</title>
        <authorList>
            <person name="Russell J.T."/>
        </authorList>
    </citation>
    <scope>NUCLEOTIDE SEQUENCE [LARGE SCALE GENOMIC DNA]</scope>
    <source>
        <strain evidence="2 5">DSM 17855</strain>
    </source>
</reference>
<dbReference type="EMBL" id="JAHOAX010000006">
    <property type="protein sequence ID" value="MBV3123234.1"/>
    <property type="molecule type" value="Genomic_DNA"/>
</dbReference>
<dbReference type="GeneID" id="93445077"/>
<dbReference type="PROSITE" id="PS51257">
    <property type="entry name" value="PROKAR_LIPOPROTEIN"/>
    <property type="match status" value="1"/>
</dbReference>
<evidence type="ECO:0000313" key="1">
    <source>
        <dbReference type="EMBL" id="MBV3123234.1"/>
    </source>
</evidence>
<protein>
    <recommendedName>
        <fullName evidence="6">DUF4829 domain-containing protein</fullName>
    </recommendedName>
</protein>
<evidence type="ECO:0008006" key="6">
    <source>
        <dbReference type="Google" id="ProtNLM"/>
    </source>
</evidence>
<organism evidence="2 5">
    <name type="scientific">Phocaeicola dorei</name>
    <dbReference type="NCBI Taxonomy" id="357276"/>
    <lineage>
        <taxon>Bacteria</taxon>
        <taxon>Pseudomonadati</taxon>
        <taxon>Bacteroidota</taxon>
        <taxon>Bacteroidia</taxon>
        <taxon>Bacteroidales</taxon>
        <taxon>Bacteroidaceae</taxon>
        <taxon>Phocaeicola</taxon>
    </lineage>
</organism>
<dbReference type="Proteomes" id="UP000777173">
    <property type="component" value="Unassembled WGS sequence"/>
</dbReference>
<dbReference type="AlphaFoldDB" id="A0A0K2HGA8"/>
<dbReference type="Proteomes" id="UP000500949">
    <property type="component" value="Chromosome"/>
</dbReference>
<name>A0A0K2HGA8_9BACT</name>
<accession>A0A0K2HGA8</accession>
<dbReference type="RefSeq" id="WP_007834347.1">
    <property type="nucleotide sequence ID" value="NZ_CP046176.1"/>
</dbReference>